<organism evidence="2 3">
    <name type="scientific">Liparis tanakae</name>
    <name type="common">Tanaka's snailfish</name>
    <dbReference type="NCBI Taxonomy" id="230148"/>
    <lineage>
        <taxon>Eukaryota</taxon>
        <taxon>Metazoa</taxon>
        <taxon>Chordata</taxon>
        <taxon>Craniata</taxon>
        <taxon>Vertebrata</taxon>
        <taxon>Euteleostomi</taxon>
        <taxon>Actinopterygii</taxon>
        <taxon>Neopterygii</taxon>
        <taxon>Teleostei</taxon>
        <taxon>Neoteleostei</taxon>
        <taxon>Acanthomorphata</taxon>
        <taxon>Eupercaria</taxon>
        <taxon>Perciformes</taxon>
        <taxon>Cottioidei</taxon>
        <taxon>Cottales</taxon>
        <taxon>Liparidae</taxon>
        <taxon>Liparis</taxon>
    </lineage>
</organism>
<evidence type="ECO:0000256" key="1">
    <source>
        <dbReference type="SAM" id="MobiDB-lite"/>
    </source>
</evidence>
<comment type="caution">
    <text evidence="2">The sequence shown here is derived from an EMBL/GenBank/DDBJ whole genome shotgun (WGS) entry which is preliminary data.</text>
</comment>
<keyword evidence="3" id="KW-1185">Reference proteome</keyword>
<name>A0A4Z2I068_9TELE</name>
<protein>
    <submittedName>
        <fullName evidence="2">Uncharacterized protein</fullName>
    </submittedName>
</protein>
<dbReference type="Proteomes" id="UP000314294">
    <property type="component" value="Unassembled WGS sequence"/>
</dbReference>
<dbReference type="AlphaFoldDB" id="A0A4Z2I068"/>
<accession>A0A4Z2I068</accession>
<reference evidence="2 3" key="1">
    <citation type="submission" date="2019-03" db="EMBL/GenBank/DDBJ databases">
        <title>First draft genome of Liparis tanakae, snailfish: a comprehensive survey of snailfish specific genes.</title>
        <authorList>
            <person name="Kim W."/>
            <person name="Song I."/>
            <person name="Jeong J.-H."/>
            <person name="Kim D."/>
            <person name="Kim S."/>
            <person name="Ryu S."/>
            <person name="Song J.Y."/>
            <person name="Lee S.K."/>
        </authorList>
    </citation>
    <scope>NUCLEOTIDE SEQUENCE [LARGE SCALE GENOMIC DNA]</scope>
    <source>
        <tissue evidence="2">Muscle</tissue>
    </source>
</reference>
<feature type="region of interest" description="Disordered" evidence="1">
    <location>
        <begin position="1"/>
        <end position="85"/>
    </location>
</feature>
<feature type="region of interest" description="Disordered" evidence="1">
    <location>
        <begin position="112"/>
        <end position="131"/>
    </location>
</feature>
<proteinExistence type="predicted"/>
<sequence>MAPPHRWVQRTDCHEGVRGKGGGSVRTKKKKEEERVTDGTLCDFSGEVEEENSCSLSSSTGSTSRAALRPEGRRRRSAPVSPHIRIGTSDEEELFRENILTPVYEIKVERRTRGGVPAPGRRAPPGETAMI</sequence>
<feature type="compositionally biased region" description="Low complexity" evidence="1">
    <location>
        <begin position="53"/>
        <end position="69"/>
    </location>
</feature>
<feature type="compositionally biased region" description="Low complexity" evidence="1">
    <location>
        <begin position="114"/>
        <end position="131"/>
    </location>
</feature>
<gene>
    <name evidence="2" type="ORF">EYF80_018333</name>
</gene>
<feature type="compositionally biased region" description="Basic and acidic residues" evidence="1">
    <location>
        <begin position="9"/>
        <end position="18"/>
    </location>
</feature>
<evidence type="ECO:0000313" key="3">
    <source>
        <dbReference type="Proteomes" id="UP000314294"/>
    </source>
</evidence>
<dbReference type="EMBL" id="SRLO01000149">
    <property type="protein sequence ID" value="TNN71499.1"/>
    <property type="molecule type" value="Genomic_DNA"/>
</dbReference>
<evidence type="ECO:0000313" key="2">
    <source>
        <dbReference type="EMBL" id="TNN71499.1"/>
    </source>
</evidence>